<evidence type="ECO:0000313" key="7">
    <source>
        <dbReference type="Ensembl" id="ENSLCAP00010008162.1"/>
    </source>
</evidence>
<keyword evidence="5 6" id="KW-0472">Membrane</keyword>
<dbReference type="Ensembl" id="ENSLCAT00010008354.1">
    <property type="protein sequence ID" value="ENSLCAP00010008162.1"/>
    <property type="gene ID" value="ENSLCAG00010003961.1"/>
</dbReference>
<comment type="subcellular location">
    <subcellularLocation>
        <location evidence="1">Membrane</location>
        <topology evidence="1">Multi-pass membrane protein</topology>
    </subcellularLocation>
</comment>
<evidence type="ECO:0000256" key="2">
    <source>
        <dbReference type="ARBA" id="ARBA00007262"/>
    </source>
</evidence>
<dbReference type="STRING" id="8187.ENSLCAP00010008162"/>
<dbReference type="Gene3D" id="6.10.110.10">
    <property type="match status" value="1"/>
</dbReference>
<evidence type="ECO:0000256" key="1">
    <source>
        <dbReference type="ARBA" id="ARBA00004141"/>
    </source>
</evidence>
<keyword evidence="3 6" id="KW-0812">Transmembrane</keyword>
<protein>
    <submittedName>
        <fullName evidence="7">Uncharacterized protein</fullName>
    </submittedName>
</protein>
<sequence>DYTPVVQTEAVTLSPSVVQIVKSLWSVSSCPCAAVAVVSAPFALGAAGFTSAGIAGGSAAAKMMSAAAVANGGGVAAGSLVAVLQSAGAAGLSGAATAAVAGTGGAVGWLASLFRRK</sequence>
<proteinExistence type="inferred from homology"/>
<dbReference type="PANTHER" id="PTHR16932">
    <property type="entry name" value="INTERFERON ALPHA-INDUCIBLE PROTEIN 27"/>
    <property type="match status" value="1"/>
</dbReference>
<feature type="transmembrane region" description="Helical" evidence="6">
    <location>
        <begin position="90"/>
        <end position="114"/>
    </location>
</feature>
<feature type="transmembrane region" description="Helical" evidence="6">
    <location>
        <begin position="33"/>
        <end position="54"/>
    </location>
</feature>
<evidence type="ECO:0000256" key="6">
    <source>
        <dbReference type="SAM" id="Phobius"/>
    </source>
</evidence>
<organism evidence="7 8">
    <name type="scientific">Lates calcarifer</name>
    <name type="common">Barramundi</name>
    <name type="synonym">Holocentrus calcarifer</name>
    <dbReference type="NCBI Taxonomy" id="8187"/>
    <lineage>
        <taxon>Eukaryota</taxon>
        <taxon>Metazoa</taxon>
        <taxon>Chordata</taxon>
        <taxon>Craniata</taxon>
        <taxon>Vertebrata</taxon>
        <taxon>Euteleostomi</taxon>
        <taxon>Actinopterygii</taxon>
        <taxon>Neopterygii</taxon>
        <taxon>Teleostei</taxon>
        <taxon>Neoteleostei</taxon>
        <taxon>Acanthomorphata</taxon>
        <taxon>Carangaria</taxon>
        <taxon>Carangaria incertae sedis</taxon>
        <taxon>Centropomidae</taxon>
        <taxon>Lates</taxon>
    </lineage>
</organism>
<reference evidence="8" key="1">
    <citation type="submission" date="2015-09" db="EMBL/GenBank/DDBJ databases">
        <authorList>
            <person name="Sai Rama Sridatta P."/>
        </authorList>
    </citation>
    <scope>NUCLEOTIDE SEQUENCE [LARGE SCALE GENOMIC DNA]</scope>
</reference>
<dbReference type="GeneTree" id="ENSGT00940000165614"/>
<dbReference type="InterPro" id="IPR009311">
    <property type="entry name" value="IFI6/IFI27-like"/>
</dbReference>
<dbReference type="Pfam" id="PF06140">
    <property type="entry name" value="Ifi-6-16"/>
    <property type="match status" value="1"/>
</dbReference>
<evidence type="ECO:0000256" key="4">
    <source>
        <dbReference type="ARBA" id="ARBA00022989"/>
    </source>
</evidence>
<evidence type="ECO:0000256" key="5">
    <source>
        <dbReference type="ARBA" id="ARBA00023136"/>
    </source>
</evidence>
<dbReference type="AlphaFoldDB" id="A0A4W6C366"/>
<dbReference type="Proteomes" id="UP000314980">
    <property type="component" value="Unassembled WGS sequence"/>
</dbReference>
<dbReference type="GO" id="GO:0001836">
    <property type="term" value="P:release of cytochrome c from mitochondria"/>
    <property type="evidence" value="ECO:0007669"/>
    <property type="project" value="TreeGrafter"/>
</dbReference>
<evidence type="ECO:0000313" key="8">
    <source>
        <dbReference type="Proteomes" id="UP000314980"/>
    </source>
</evidence>
<reference evidence="7" key="2">
    <citation type="submission" date="2025-08" db="UniProtKB">
        <authorList>
            <consortium name="Ensembl"/>
        </authorList>
    </citation>
    <scope>IDENTIFICATION</scope>
</reference>
<reference evidence="7" key="3">
    <citation type="submission" date="2025-09" db="UniProtKB">
        <authorList>
            <consortium name="Ensembl"/>
        </authorList>
    </citation>
    <scope>IDENTIFICATION</scope>
</reference>
<feature type="transmembrane region" description="Helical" evidence="6">
    <location>
        <begin position="66"/>
        <end position="84"/>
    </location>
</feature>
<comment type="similarity">
    <text evidence="2">Belongs to the IFI6/IFI27 family.</text>
</comment>
<name>A0A4W6C366_LATCA</name>
<dbReference type="GO" id="GO:0097193">
    <property type="term" value="P:intrinsic apoptotic signaling pathway"/>
    <property type="evidence" value="ECO:0007669"/>
    <property type="project" value="TreeGrafter"/>
</dbReference>
<keyword evidence="8" id="KW-1185">Reference proteome</keyword>
<evidence type="ECO:0000256" key="3">
    <source>
        <dbReference type="ARBA" id="ARBA00022692"/>
    </source>
</evidence>
<keyword evidence="4 6" id="KW-1133">Transmembrane helix</keyword>
<dbReference type="GO" id="GO:0031966">
    <property type="term" value="C:mitochondrial membrane"/>
    <property type="evidence" value="ECO:0007669"/>
    <property type="project" value="TreeGrafter"/>
</dbReference>
<dbReference type="InterPro" id="IPR038213">
    <property type="entry name" value="IFI6/IFI27-like_sf"/>
</dbReference>
<dbReference type="PANTHER" id="PTHR16932:SF18">
    <property type="entry name" value="INTERFERON, ALPHA-INDUCIBLE PROTEIN 27-LIKE 2"/>
    <property type="match status" value="1"/>
</dbReference>
<dbReference type="InParanoid" id="A0A4W6C366"/>
<accession>A0A4W6C366</accession>